<dbReference type="PROSITE" id="PS01318">
    <property type="entry name" value="TSAA_1"/>
    <property type="match status" value="1"/>
</dbReference>
<dbReference type="RefSeq" id="WP_156202594.1">
    <property type="nucleotide sequence ID" value="NZ_CP046457.1"/>
</dbReference>
<feature type="domain" description="TsaA-like" evidence="3">
    <location>
        <begin position="6"/>
        <end position="135"/>
    </location>
</feature>
<dbReference type="Pfam" id="PF01980">
    <property type="entry name" value="TrmO_N"/>
    <property type="match status" value="1"/>
</dbReference>
<dbReference type="EMBL" id="CP046457">
    <property type="protein sequence ID" value="QGT98619.1"/>
    <property type="molecule type" value="Genomic_DNA"/>
</dbReference>
<dbReference type="Pfam" id="PF02663">
    <property type="entry name" value="FmdE"/>
    <property type="match status" value="1"/>
</dbReference>
<evidence type="ECO:0000256" key="2">
    <source>
        <dbReference type="ARBA" id="ARBA00033753"/>
    </source>
</evidence>
<dbReference type="PANTHER" id="PTHR12818:SF0">
    <property type="entry name" value="TRNA (ADENINE(37)-N6)-METHYLTRANSFERASE"/>
    <property type="match status" value="1"/>
</dbReference>
<accession>A0A6I6DFY0</accession>
<keyword evidence="4" id="KW-0808">Transferase</keyword>
<dbReference type="InterPro" id="IPR003814">
    <property type="entry name" value="FmdEsu_dom"/>
</dbReference>
<dbReference type="SUPFAM" id="SSF118196">
    <property type="entry name" value="YaeB-like"/>
    <property type="match status" value="1"/>
</dbReference>
<dbReference type="GO" id="GO:0008168">
    <property type="term" value="F:methyltransferase activity"/>
    <property type="evidence" value="ECO:0007669"/>
    <property type="project" value="UniProtKB-KW"/>
</dbReference>
<dbReference type="PROSITE" id="PS51668">
    <property type="entry name" value="TSAA_2"/>
    <property type="match status" value="1"/>
</dbReference>
<dbReference type="GO" id="GO:0032259">
    <property type="term" value="P:methylation"/>
    <property type="evidence" value="ECO:0007669"/>
    <property type="project" value="UniProtKB-KW"/>
</dbReference>
<dbReference type="Gene3D" id="2.40.30.70">
    <property type="entry name" value="YaeB-like"/>
    <property type="match status" value="1"/>
</dbReference>
<dbReference type="Gene3D" id="3.30.1330.130">
    <property type="match status" value="1"/>
</dbReference>
<dbReference type="CDD" id="cd09281">
    <property type="entry name" value="UPF0066"/>
    <property type="match status" value="1"/>
</dbReference>
<keyword evidence="4" id="KW-0489">Methyltransferase</keyword>
<dbReference type="NCBIfam" id="TIGR00104">
    <property type="entry name" value="tRNA_TsaA"/>
    <property type="match status" value="1"/>
</dbReference>
<keyword evidence="5" id="KW-1185">Reference proteome</keyword>
<dbReference type="InterPro" id="IPR023368">
    <property type="entry name" value="UPF0066_cons_site"/>
</dbReference>
<dbReference type="InterPro" id="IPR036414">
    <property type="entry name" value="YaeB_N_sf"/>
</dbReference>
<dbReference type="KEGG" id="salq:SYNTR_0026"/>
<organism evidence="4 5">
    <name type="scientific">Candidatus Syntrophocurvum alkaliphilum</name>
    <dbReference type="NCBI Taxonomy" id="2293317"/>
    <lineage>
        <taxon>Bacteria</taxon>
        <taxon>Bacillati</taxon>
        <taxon>Bacillota</taxon>
        <taxon>Clostridia</taxon>
        <taxon>Eubacteriales</taxon>
        <taxon>Syntrophomonadaceae</taxon>
        <taxon>Candidatus Syntrophocurvum</taxon>
    </lineage>
</organism>
<evidence type="ECO:0000256" key="1">
    <source>
        <dbReference type="ARBA" id="ARBA00022691"/>
    </source>
</evidence>
<protein>
    <submittedName>
        <fullName evidence="4">tRNA (Adenine(37)-N6)-methyltransferase / Formylmethanofuran dehydrogenase FmdE</fullName>
    </submittedName>
</protein>
<dbReference type="InterPro" id="IPR023370">
    <property type="entry name" value="TrmO-like_N"/>
</dbReference>
<dbReference type="InterPro" id="IPR040372">
    <property type="entry name" value="YaeB-like"/>
</dbReference>
<gene>
    <name evidence="4" type="ORF">SYNTR_0026</name>
</gene>
<proteinExistence type="inferred from homology"/>
<comment type="similarity">
    <text evidence="2">Belongs to the tRNA methyltransferase O family.</text>
</comment>
<reference evidence="5" key="1">
    <citation type="journal article" date="2019" name="Microbiology">
        <title>Complete Genome Sequence of an Uncultured Bacterium of the Candidate Phylum Bipolaricaulota.</title>
        <authorList>
            <person name="Kadnikov V.V."/>
            <person name="Mardanov A.V."/>
            <person name="Beletsky A.V."/>
            <person name="Frank Y.A."/>
            <person name="Karnachuk O.V."/>
            <person name="Ravin N.V."/>
        </authorList>
    </citation>
    <scope>NUCLEOTIDE SEQUENCE [LARGE SCALE GENOMIC DNA]</scope>
</reference>
<evidence type="ECO:0000259" key="3">
    <source>
        <dbReference type="PROSITE" id="PS51668"/>
    </source>
</evidence>
<dbReference type="PANTHER" id="PTHR12818">
    <property type="entry name" value="TRNA (ADENINE(37)-N6)-METHYLTRANSFERASE"/>
    <property type="match status" value="1"/>
</dbReference>
<dbReference type="AlphaFoldDB" id="A0A6I6DFY0"/>
<name>A0A6I6DFY0_9FIRM</name>
<keyword evidence="1" id="KW-0949">S-adenosyl-L-methionine</keyword>
<evidence type="ECO:0000313" key="5">
    <source>
        <dbReference type="Proteomes" id="UP000426444"/>
    </source>
</evidence>
<evidence type="ECO:0000313" key="4">
    <source>
        <dbReference type="EMBL" id="QGT98619.1"/>
    </source>
</evidence>
<dbReference type="Proteomes" id="UP000426444">
    <property type="component" value="Chromosome"/>
</dbReference>
<dbReference type="InterPro" id="IPR036413">
    <property type="entry name" value="YaeB-like_sf"/>
</dbReference>
<sequence length="268" mass="30810">MNQITLNPVGKVISERNSPDTMPLGGTDSIIEIFEEYSDALLRIEENSHLWVLSWFHESPRKSLRVNPKRLNPDLEEFGVFALRAFDRPNPIGLSLVKLEKVERSFLYVQGLDAINNTPVLDVKPYFENDVIFSPKTPYIRRKNREMRQQLILKRGFAYHQEKCLDLLLAVRMAVIAEEKLGHLQNDDLVINAKGTTCFIDALQGITHARLANPPRLSYSIEASISESIWTKDDKQLVIKTKNTNYTEENLLNMADEDLFMIDLYFGI</sequence>
<dbReference type="OrthoDB" id="9804309at2"/>
<dbReference type="SUPFAM" id="SSF143555">
    <property type="entry name" value="FwdE-like"/>
    <property type="match status" value="1"/>
</dbReference>